<keyword evidence="2" id="KW-0732">Signal</keyword>
<evidence type="ECO:0000313" key="3">
    <source>
        <dbReference type="EMBL" id="OBZ66950.1"/>
    </source>
</evidence>
<dbReference type="EMBL" id="LUGG01000027">
    <property type="protein sequence ID" value="OBZ66950.1"/>
    <property type="molecule type" value="Genomic_DNA"/>
</dbReference>
<evidence type="ECO:0000256" key="1">
    <source>
        <dbReference type="SAM" id="MobiDB-lite"/>
    </source>
</evidence>
<comment type="caution">
    <text evidence="3">The sequence shown here is derived from an EMBL/GenBank/DDBJ whole genome shotgun (WGS) entry which is preliminary data.</text>
</comment>
<evidence type="ECO:0000256" key="2">
    <source>
        <dbReference type="SAM" id="SignalP"/>
    </source>
</evidence>
<feature type="chain" id="PRO_5008888748" description="ShKT domain-containing protein" evidence="2">
    <location>
        <begin position="21"/>
        <end position="111"/>
    </location>
</feature>
<feature type="compositionally biased region" description="Basic and acidic residues" evidence="1">
    <location>
        <begin position="82"/>
        <end position="94"/>
    </location>
</feature>
<proteinExistence type="predicted"/>
<protein>
    <recommendedName>
        <fullName evidence="5">ShKT domain-containing protein</fullName>
    </recommendedName>
</protein>
<organism evidence="3 4">
    <name type="scientific">Grifola frondosa</name>
    <name type="common">Maitake</name>
    <name type="synonym">Polyporus frondosus</name>
    <dbReference type="NCBI Taxonomy" id="5627"/>
    <lineage>
        <taxon>Eukaryota</taxon>
        <taxon>Fungi</taxon>
        <taxon>Dikarya</taxon>
        <taxon>Basidiomycota</taxon>
        <taxon>Agaricomycotina</taxon>
        <taxon>Agaricomycetes</taxon>
        <taxon>Polyporales</taxon>
        <taxon>Grifolaceae</taxon>
        <taxon>Grifola</taxon>
    </lineage>
</organism>
<sequence length="111" mass="12241">MLRRALALILVLTLLRKGLPACAPKAIEFNRRGELDVLSSRCANGCATCVQADGQDLPFNCTIWWRRKRLAPLYRRTGTQRTDADADAETRPTDPDIGATSATCKQAFSSM</sequence>
<evidence type="ECO:0008006" key="5">
    <source>
        <dbReference type="Google" id="ProtNLM"/>
    </source>
</evidence>
<feature type="signal peptide" evidence="2">
    <location>
        <begin position="1"/>
        <end position="20"/>
    </location>
</feature>
<gene>
    <name evidence="3" type="ORF">A0H81_13086</name>
</gene>
<keyword evidence="4" id="KW-1185">Reference proteome</keyword>
<accession>A0A1C7LQK6</accession>
<feature type="region of interest" description="Disordered" evidence="1">
    <location>
        <begin position="77"/>
        <end position="100"/>
    </location>
</feature>
<dbReference type="AlphaFoldDB" id="A0A1C7LQK6"/>
<evidence type="ECO:0000313" key="4">
    <source>
        <dbReference type="Proteomes" id="UP000092993"/>
    </source>
</evidence>
<name>A0A1C7LQK6_GRIFR</name>
<dbReference type="Proteomes" id="UP000092993">
    <property type="component" value="Unassembled WGS sequence"/>
</dbReference>
<reference evidence="3 4" key="1">
    <citation type="submission" date="2016-03" db="EMBL/GenBank/DDBJ databases">
        <title>Whole genome sequencing of Grifola frondosa 9006-11.</title>
        <authorList>
            <person name="Min B."/>
            <person name="Park H."/>
            <person name="Kim J.-G."/>
            <person name="Cho H."/>
            <person name="Oh Y.-L."/>
            <person name="Kong W.-S."/>
            <person name="Choi I.-G."/>
        </authorList>
    </citation>
    <scope>NUCLEOTIDE SEQUENCE [LARGE SCALE GENOMIC DNA]</scope>
    <source>
        <strain evidence="3 4">9006-11</strain>
    </source>
</reference>